<evidence type="ECO:0000313" key="1">
    <source>
        <dbReference type="EMBL" id="MDU8999943.1"/>
    </source>
</evidence>
<dbReference type="Proteomes" id="UP001257627">
    <property type="component" value="Unassembled WGS sequence"/>
</dbReference>
<accession>A0ABU3V189</accession>
<reference evidence="1 2" key="1">
    <citation type="submission" date="2023-02" db="EMBL/GenBank/DDBJ databases">
        <authorList>
            <person name="Maleckis M."/>
        </authorList>
    </citation>
    <scope>NUCLEOTIDE SEQUENCE [LARGE SCALE GENOMIC DNA]</scope>
    <source>
        <strain evidence="1 2">P8-A2</strain>
    </source>
</reference>
<gene>
    <name evidence="1" type="ORF">PU648_48005</name>
</gene>
<evidence type="ECO:0000313" key="2">
    <source>
        <dbReference type="Proteomes" id="UP001257627"/>
    </source>
</evidence>
<name>A0ABU3V189_9ACTN</name>
<proteinExistence type="predicted"/>
<protein>
    <submittedName>
        <fullName evidence="1">Uncharacterized protein</fullName>
    </submittedName>
</protein>
<sequence>MAPAPLLSGILDPHPDGTYVCIECTWCHTWHSAPAADDVAPGHTTHLVARCTVPGSPYRETGYSVKIISKRARRSRSCASGHLRWSWRPNRRQPDRPEAAI</sequence>
<dbReference type="EMBL" id="JARAKF010000001">
    <property type="protein sequence ID" value="MDU8999943.1"/>
    <property type="molecule type" value="Genomic_DNA"/>
</dbReference>
<comment type="caution">
    <text evidence="1">The sequence shown here is derived from an EMBL/GenBank/DDBJ whole genome shotgun (WGS) entry which is preliminary data.</text>
</comment>
<dbReference type="RefSeq" id="WP_266996845.1">
    <property type="nucleotide sequence ID" value="NZ_CP107955.1"/>
</dbReference>
<keyword evidence="2" id="KW-1185">Reference proteome</keyword>
<organism evidence="1 2">
    <name type="scientific">Streptomyces mirabilis</name>
    <dbReference type="NCBI Taxonomy" id="68239"/>
    <lineage>
        <taxon>Bacteria</taxon>
        <taxon>Bacillati</taxon>
        <taxon>Actinomycetota</taxon>
        <taxon>Actinomycetes</taxon>
        <taxon>Kitasatosporales</taxon>
        <taxon>Streptomycetaceae</taxon>
        <taxon>Streptomyces</taxon>
    </lineage>
</organism>